<comment type="function">
    <text evidence="4">Nucleoside triphosphate pyrophosphatase that hydrolyzes dTTP and UTP. May have a dual role in cell division arrest and in preventing the incorporation of modified nucleotides into cellular nucleic acids.</text>
</comment>
<evidence type="ECO:0000256" key="3">
    <source>
        <dbReference type="ARBA" id="ARBA00023080"/>
    </source>
</evidence>
<feature type="site" description="Important for substrate specificity" evidence="4">
    <location>
        <position position="72"/>
    </location>
</feature>
<dbReference type="AlphaFoldDB" id="A0A9W4R2B2"/>
<sequence>MAPHLYLASASPRRKQLLSQLGYEFIQFAVDADETQLDNEPPLEYVERLARLKAQSAVAKGYTDKPVLGSDTVVVIDGIALGKPIDQQDFMRTMARLSGRTHQVYTAIAMADPAKTLSTVVCTDVTFKTLTEQEMQQYWHTGEPLDKAGGYGIQGVGGKFVTQLSGSYFAVMGLPLYETEQLIQKFTEGYYEQ</sequence>
<dbReference type="RefSeq" id="WP_261626809.1">
    <property type="nucleotide sequence ID" value="NZ_CAMAPC010000015.1"/>
</dbReference>
<comment type="cofactor">
    <cofactor evidence="1 4">
        <name>a divalent metal cation</name>
        <dbReference type="ChEBI" id="CHEBI:60240"/>
    </cofactor>
</comment>
<keyword evidence="4" id="KW-0963">Cytoplasm</keyword>
<evidence type="ECO:0000313" key="5">
    <source>
        <dbReference type="EMBL" id="CAH9063239.1"/>
    </source>
</evidence>
<dbReference type="InterPro" id="IPR003697">
    <property type="entry name" value="Maf-like"/>
</dbReference>
<comment type="catalytic activity">
    <reaction evidence="4">
        <text>UTP + H2O = UMP + diphosphate + H(+)</text>
        <dbReference type="Rhea" id="RHEA:29395"/>
        <dbReference type="ChEBI" id="CHEBI:15377"/>
        <dbReference type="ChEBI" id="CHEBI:15378"/>
        <dbReference type="ChEBI" id="CHEBI:33019"/>
        <dbReference type="ChEBI" id="CHEBI:46398"/>
        <dbReference type="ChEBI" id="CHEBI:57865"/>
        <dbReference type="EC" id="3.6.1.9"/>
    </reaction>
</comment>
<dbReference type="HAMAP" id="MF_00528">
    <property type="entry name" value="Maf"/>
    <property type="match status" value="1"/>
</dbReference>
<dbReference type="InterPro" id="IPR029001">
    <property type="entry name" value="ITPase-like_fam"/>
</dbReference>
<feature type="active site" description="Proton acceptor" evidence="4">
    <location>
        <position position="71"/>
    </location>
</feature>
<dbReference type="Proteomes" id="UP001152467">
    <property type="component" value="Unassembled WGS sequence"/>
</dbReference>
<dbReference type="CDD" id="cd00555">
    <property type="entry name" value="Maf"/>
    <property type="match status" value="1"/>
</dbReference>
<dbReference type="EC" id="3.6.1.9" evidence="4"/>
<comment type="caution">
    <text evidence="5">The sequence shown here is derived from an EMBL/GenBank/DDBJ whole genome shotgun (WGS) entry which is preliminary data.</text>
</comment>
<accession>A0A9W4R2B2</accession>
<evidence type="ECO:0000256" key="2">
    <source>
        <dbReference type="ARBA" id="ARBA00022801"/>
    </source>
</evidence>
<dbReference type="PIRSF" id="PIRSF006305">
    <property type="entry name" value="Maf"/>
    <property type="match status" value="1"/>
</dbReference>
<dbReference type="GO" id="GO:0005737">
    <property type="term" value="C:cytoplasm"/>
    <property type="evidence" value="ECO:0007669"/>
    <property type="project" value="UniProtKB-SubCell"/>
</dbReference>
<protein>
    <recommendedName>
        <fullName evidence="4">dTTP/UTP pyrophosphatase</fullName>
        <shortName evidence="4">dTTPase/UTPase</shortName>
        <ecNumber evidence="4">3.6.1.9</ecNumber>
    </recommendedName>
    <alternativeName>
        <fullName evidence="4">Nucleoside triphosphate pyrophosphatase</fullName>
    </alternativeName>
    <alternativeName>
        <fullName evidence="4">Nucleotide pyrophosphatase</fullName>
        <shortName evidence="4">Nucleotide PPase</shortName>
    </alternativeName>
</protein>
<name>A0A9W4R2B2_9GAMM</name>
<evidence type="ECO:0000313" key="6">
    <source>
        <dbReference type="Proteomes" id="UP001152467"/>
    </source>
</evidence>
<keyword evidence="6" id="KW-1185">Reference proteome</keyword>
<dbReference type="PANTHER" id="PTHR43213">
    <property type="entry name" value="BIFUNCTIONAL DTTP/UTP PYROPHOSPHATASE/METHYLTRANSFERASE PROTEIN-RELATED"/>
    <property type="match status" value="1"/>
</dbReference>
<organism evidence="5 6">
    <name type="scientific">Pseudoalteromonas holothuriae</name>
    <dbReference type="NCBI Taxonomy" id="2963714"/>
    <lineage>
        <taxon>Bacteria</taxon>
        <taxon>Pseudomonadati</taxon>
        <taxon>Pseudomonadota</taxon>
        <taxon>Gammaproteobacteria</taxon>
        <taxon>Alteromonadales</taxon>
        <taxon>Pseudoalteromonadaceae</taxon>
        <taxon>Pseudoalteromonas</taxon>
    </lineage>
</organism>
<dbReference type="EMBL" id="CAMAPC010000015">
    <property type="protein sequence ID" value="CAH9063239.1"/>
    <property type="molecule type" value="Genomic_DNA"/>
</dbReference>
<comment type="caution">
    <text evidence="4">Lacks conserved residue(s) required for the propagation of feature annotation.</text>
</comment>
<comment type="catalytic activity">
    <reaction evidence="4">
        <text>dTTP + H2O = dTMP + diphosphate + H(+)</text>
        <dbReference type="Rhea" id="RHEA:28534"/>
        <dbReference type="ChEBI" id="CHEBI:15377"/>
        <dbReference type="ChEBI" id="CHEBI:15378"/>
        <dbReference type="ChEBI" id="CHEBI:33019"/>
        <dbReference type="ChEBI" id="CHEBI:37568"/>
        <dbReference type="ChEBI" id="CHEBI:63528"/>
        <dbReference type="EC" id="3.6.1.9"/>
    </reaction>
</comment>
<evidence type="ECO:0000256" key="1">
    <source>
        <dbReference type="ARBA" id="ARBA00001968"/>
    </source>
</evidence>
<reference evidence="5" key="1">
    <citation type="submission" date="2022-07" db="EMBL/GenBank/DDBJ databases">
        <authorList>
            <person name="Criscuolo A."/>
        </authorList>
    </citation>
    <scope>NUCLEOTIDE SEQUENCE</scope>
    <source>
        <strain evidence="5">CIP111854</strain>
    </source>
</reference>
<evidence type="ECO:0000256" key="4">
    <source>
        <dbReference type="HAMAP-Rule" id="MF_00528"/>
    </source>
</evidence>
<dbReference type="GO" id="GO:0047429">
    <property type="term" value="F:nucleoside triphosphate diphosphatase activity"/>
    <property type="evidence" value="ECO:0007669"/>
    <property type="project" value="UniProtKB-EC"/>
</dbReference>
<dbReference type="SUPFAM" id="SSF52972">
    <property type="entry name" value="ITPase-like"/>
    <property type="match status" value="1"/>
</dbReference>
<dbReference type="Pfam" id="PF02545">
    <property type="entry name" value="Maf"/>
    <property type="match status" value="1"/>
</dbReference>
<keyword evidence="3 4" id="KW-0546">Nucleotide metabolism</keyword>
<gene>
    <name evidence="5" type="primary">yhdE</name>
    <name evidence="5" type="ORF">PSECIP111854_03184</name>
</gene>
<feature type="site" description="Important for substrate specificity" evidence="4">
    <location>
        <position position="154"/>
    </location>
</feature>
<comment type="similarity">
    <text evidence="4">Belongs to the Maf family. YhdE subfamily.</text>
</comment>
<dbReference type="Gene3D" id="3.90.950.10">
    <property type="match status" value="1"/>
</dbReference>
<dbReference type="NCBIfam" id="TIGR00172">
    <property type="entry name" value="maf"/>
    <property type="match status" value="1"/>
</dbReference>
<proteinExistence type="inferred from homology"/>
<dbReference type="GO" id="GO:0009117">
    <property type="term" value="P:nucleotide metabolic process"/>
    <property type="evidence" value="ECO:0007669"/>
    <property type="project" value="UniProtKB-KW"/>
</dbReference>
<comment type="subcellular location">
    <subcellularLocation>
        <location evidence="4">Cytoplasm</location>
    </subcellularLocation>
</comment>
<feature type="site" description="Important for substrate specificity" evidence="4">
    <location>
        <position position="13"/>
    </location>
</feature>
<dbReference type="PANTHER" id="PTHR43213:SF5">
    <property type="entry name" value="BIFUNCTIONAL DTTP_UTP PYROPHOSPHATASE_METHYLTRANSFERASE PROTEIN-RELATED"/>
    <property type="match status" value="1"/>
</dbReference>
<keyword evidence="2 4" id="KW-0378">Hydrolase</keyword>